<dbReference type="AlphaFoldDB" id="A0A5J4Z6T8"/>
<accession>A0A5J4Z6T8</accession>
<evidence type="ECO:0000313" key="2">
    <source>
        <dbReference type="Proteomes" id="UP000324585"/>
    </source>
</evidence>
<keyword evidence="2" id="KW-1185">Reference proteome</keyword>
<gene>
    <name evidence="1" type="ORF">FVE85_6357</name>
</gene>
<evidence type="ECO:0000313" key="1">
    <source>
        <dbReference type="EMBL" id="KAA8498772.1"/>
    </source>
</evidence>
<dbReference type="EMBL" id="VRMN01000001">
    <property type="protein sequence ID" value="KAA8498772.1"/>
    <property type="molecule type" value="Genomic_DNA"/>
</dbReference>
<comment type="caution">
    <text evidence="1">The sequence shown here is derived from an EMBL/GenBank/DDBJ whole genome shotgun (WGS) entry which is preliminary data.</text>
</comment>
<reference evidence="2" key="1">
    <citation type="journal article" date="2019" name="Nat. Commun.">
        <title>Expansion of phycobilisome linker gene families in mesophilic red algae.</title>
        <authorList>
            <person name="Lee J."/>
            <person name="Kim D."/>
            <person name="Bhattacharya D."/>
            <person name="Yoon H.S."/>
        </authorList>
    </citation>
    <scope>NUCLEOTIDE SEQUENCE [LARGE SCALE GENOMIC DNA]</scope>
    <source>
        <strain evidence="2">CCMP 1328</strain>
    </source>
</reference>
<organism evidence="1 2">
    <name type="scientific">Porphyridium purpureum</name>
    <name type="common">Red alga</name>
    <name type="synonym">Porphyridium cruentum</name>
    <dbReference type="NCBI Taxonomy" id="35688"/>
    <lineage>
        <taxon>Eukaryota</taxon>
        <taxon>Rhodophyta</taxon>
        <taxon>Bangiophyceae</taxon>
        <taxon>Porphyridiales</taxon>
        <taxon>Porphyridiaceae</taxon>
        <taxon>Porphyridium</taxon>
    </lineage>
</organism>
<dbReference type="Proteomes" id="UP000324585">
    <property type="component" value="Unassembled WGS sequence"/>
</dbReference>
<protein>
    <submittedName>
        <fullName evidence="1">Uncharacterized protein</fullName>
    </submittedName>
</protein>
<sequence length="97" mass="10676">MYEPLVLLVRCDRAGPALDEPATAVPIASVGSNPNQNRDCIFVSQRLRRMPSACSTHPSSAPCLCAEQAISCCPRNFEARVPQPFACHSRSQHKVRR</sequence>
<proteinExistence type="predicted"/>
<name>A0A5J4Z6T8_PORPP</name>